<keyword evidence="3" id="KW-1185">Reference proteome</keyword>
<evidence type="ECO:0000313" key="2">
    <source>
        <dbReference type="EMBL" id="MDT0558201.1"/>
    </source>
</evidence>
<reference evidence="2 3" key="1">
    <citation type="submission" date="2023-09" db="EMBL/GenBank/DDBJ databases">
        <authorList>
            <person name="Rey-Velasco X."/>
        </authorList>
    </citation>
    <scope>NUCLEOTIDE SEQUENCE [LARGE SCALE GENOMIC DNA]</scope>
    <source>
        <strain evidence="2 3">W332</strain>
    </source>
</reference>
<name>A0ABU2YJ51_9FLAO</name>
<accession>A0ABU2YJ51</accession>
<evidence type="ECO:0000313" key="3">
    <source>
        <dbReference type="Proteomes" id="UP001259492"/>
    </source>
</evidence>
<dbReference type="EMBL" id="JAVRIA010000002">
    <property type="protein sequence ID" value="MDT0558201.1"/>
    <property type="molecule type" value="Genomic_DNA"/>
</dbReference>
<feature type="transmembrane region" description="Helical" evidence="1">
    <location>
        <begin position="352"/>
        <end position="372"/>
    </location>
</feature>
<keyword evidence="1" id="KW-0472">Membrane</keyword>
<dbReference type="Proteomes" id="UP001259492">
    <property type="component" value="Unassembled WGS sequence"/>
</dbReference>
<feature type="transmembrane region" description="Helical" evidence="1">
    <location>
        <begin position="170"/>
        <end position="193"/>
    </location>
</feature>
<comment type="caution">
    <text evidence="2">The sequence shown here is derived from an EMBL/GenBank/DDBJ whole genome shotgun (WGS) entry which is preliminary data.</text>
</comment>
<proteinExistence type="predicted"/>
<sequence length="580" mass="66441">MIKRLIFMTNNFRFKNLNKVLGFKPKASLCVFIFFFLVSYFSFSQVTSSIDTTSIKIGEQITFKVQVETDTTKVVIFPKGQTFSPLEVIESFDIDTTKKDARYKLIKKYGLTQFDSGRYSIPQQKIVVGDKVILTDSVSVEVNNVVVDTTKQGLYDIKPIIEVEKQSSNWWLWLLLIILAVALVAFLLYWFIWRVKPLTEEEKVALLPPYERAKLAVKNVAESNYLESGEIKKYYSQLTLAIRKYIDEKVYNRALESTTNELVDRLNLLREGNQLDISADTIKNIDSIFKRADLVKFAKSTPDFELARFDKDTIDKELDEIKQTLPEPSEEEKLLNEEYKQQQEHKKKRRKVLLTIAISLLLLIATFIGFGLKYGFNYVKDTIVGNESKTLLEGKWVRSEYGFPSIIIETPQVLKRLELEVPEDFKDKIEVAEFGFGDLTSPLGIVSKTQRKKALQQNLQGQVQNAQPPKIDPNVYIEAMLALMEEKGAKNIITKSDKFSTPNGGEGIKTAGSADFPLTNSEELEKGKYALYTFISDNGNVLQQVYLTWRTDDDYLEDIIDRVEASIEVQEKQEAPKQNN</sequence>
<keyword evidence="1" id="KW-0812">Transmembrane</keyword>
<gene>
    <name evidence="2" type="ORF">RM697_06070</name>
</gene>
<protein>
    <recommendedName>
        <fullName evidence="4">Protein BatD</fullName>
    </recommendedName>
</protein>
<dbReference type="RefSeq" id="WP_311426968.1">
    <property type="nucleotide sequence ID" value="NZ_JAVRIA010000002.1"/>
</dbReference>
<evidence type="ECO:0000256" key="1">
    <source>
        <dbReference type="SAM" id="Phobius"/>
    </source>
</evidence>
<evidence type="ECO:0008006" key="4">
    <source>
        <dbReference type="Google" id="ProtNLM"/>
    </source>
</evidence>
<organism evidence="2 3">
    <name type="scientific">Microcosmobacter mediterraneus</name>
    <dbReference type="NCBI Taxonomy" id="3075607"/>
    <lineage>
        <taxon>Bacteria</taxon>
        <taxon>Pseudomonadati</taxon>
        <taxon>Bacteroidota</taxon>
        <taxon>Flavobacteriia</taxon>
        <taxon>Flavobacteriales</taxon>
        <taxon>Flavobacteriaceae</taxon>
        <taxon>Microcosmobacter</taxon>
    </lineage>
</organism>
<keyword evidence="1" id="KW-1133">Transmembrane helix</keyword>